<reference evidence="2 3" key="1">
    <citation type="submission" date="2009-12" db="EMBL/GenBank/DDBJ databases">
        <authorList>
            <person name="Shrivastava S."/>
            <person name="Madupu R."/>
            <person name="Durkin A.S."/>
            <person name="Torralba M."/>
            <person name="Methe B."/>
            <person name="Sutton G.G."/>
            <person name="Strausberg R.L."/>
            <person name="Nelson K.E."/>
        </authorList>
    </citation>
    <scope>NUCLEOTIDE SEQUENCE [LARGE SCALE GENOMIC DNA]</scope>
    <source>
        <strain evidence="2 3">W5455</strain>
    </source>
</reference>
<evidence type="ECO:0000256" key="1">
    <source>
        <dbReference type="SAM" id="Phobius"/>
    </source>
</evidence>
<dbReference type="EMBL" id="ADFP01000049">
    <property type="protein sequence ID" value="EFB91159.1"/>
    <property type="molecule type" value="Genomic_DNA"/>
</dbReference>
<feature type="transmembrane region" description="Helical" evidence="1">
    <location>
        <begin position="44"/>
        <end position="65"/>
    </location>
</feature>
<name>A0ABM9ZW93_9BACT</name>
<keyword evidence="3" id="KW-1185">Reference proteome</keyword>
<dbReference type="RefSeq" id="WP_009164401.1">
    <property type="nucleotide sequence ID" value="NZ_ADFP01000049.1"/>
</dbReference>
<dbReference type="Proteomes" id="UP000006462">
    <property type="component" value="Unassembled WGS sequence"/>
</dbReference>
<evidence type="ECO:0000313" key="3">
    <source>
        <dbReference type="Proteomes" id="UP000006462"/>
    </source>
</evidence>
<gene>
    <name evidence="2" type="ORF">HMPREF7215_1627</name>
</gene>
<evidence type="ECO:0000313" key="2">
    <source>
        <dbReference type="EMBL" id="EFB91159.1"/>
    </source>
</evidence>
<dbReference type="GeneID" id="90987519"/>
<protein>
    <recommendedName>
        <fullName evidence="4">F0F1-ATPase subunit (ATPase_gene1)</fullName>
    </recommendedName>
</protein>
<comment type="caution">
    <text evidence="2">The sequence shown here is derived from an EMBL/GenBank/DDBJ whole genome shotgun (WGS) entry which is preliminary data.</text>
</comment>
<feature type="transmembrane region" description="Helical" evidence="1">
    <location>
        <begin position="12"/>
        <end position="32"/>
    </location>
</feature>
<evidence type="ECO:0008006" key="4">
    <source>
        <dbReference type="Google" id="ProtNLM"/>
    </source>
</evidence>
<accession>A0ABM9ZW93</accession>
<keyword evidence="1" id="KW-0472">Membrane</keyword>
<keyword evidence="1" id="KW-1133">Transmembrane helix</keyword>
<keyword evidence="1" id="KW-0812">Transmembrane</keyword>
<organism evidence="2 3">
    <name type="scientific">Pyramidobacter piscolens W5455</name>
    <dbReference type="NCBI Taxonomy" id="352165"/>
    <lineage>
        <taxon>Bacteria</taxon>
        <taxon>Thermotogati</taxon>
        <taxon>Synergistota</taxon>
        <taxon>Synergistia</taxon>
        <taxon>Synergistales</taxon>
        <taxon>Dethiosulfovibrionaceae</taxon>
        <taxon>Pyramidobacter</taxon>
    </lineage>
</organism>
<proteinExistence type="predicted"/>
<sequence>MKIPHVRDVIVFSRIVGAALLVCGYLLAGLFIGRYFLDRGYPQWTLPLCLIAGLIGALLSGVHELKSILAMIRRDRQNR</sequence>